<organism evidence="1 2">
    <name type="scientific">Haemaphysalis longicornis</name>
    <name type="common">Bush tick</name>
    <dbReference type="NCBI Taxonomy" id="44386"/>
    <lineage>
        <taxon>Eukaryota</taxon>
        <taxon>Metazoa</taxon>
        <taxon>Ecdysozoa</taxon>
        <taxon>Arthropoda</taxon>
        <taxon>Chelicerata</taxon>
        <taxon>Arachnida</taxon>
        <taxon>Acari</taxon>
        <taxon>Parasitiformes</taxon>
        <taxon>Ixodida</taxon>
        <taxon>Ixodoidea</taxon>
        <taxon>Ixodidae</taxon>
        <taxon>Haemaphysalinae</taxon>
        <taxon>Haemaphysalis</taxon>
    </lineage>
</organism>
<evidence type="ECO:0000313" key="2">
    <source>
        <dbReference type="Proteomes" id="UP000821853"/>
    </source>
</evidence>
<accession>A0A9J6G311</accession>
<dbReference type="VEuPathDB" id="VectorBase:HLOH_056844"/>
<dbReference type="Proteomes" id="UP000821853">
    <property type="component" value="Chromosome 2"/>
</dbReference>
<evidence type="ECO:0000313" key="1">
    <source>
        <dbReference type="EMBL" id="KAH9368888.1"/>
    </source>
</evidence>
<protein>
    <submittedName>
        <fullName evidence="1">Uncharacterized protein</fullName>
    </submittedName>
</protein>
<gene>
    <name evidence="1" type="ORF">HPB48_004387</name>
</gene>
<comment type="caution">
    <text evidence="1">The sequence shown here is derived from an EMBL/GenBank/DDBJ whole genome shotgun (WGS) entry which is preliminary data.</text>
</comment>
<sequence>MCPELFPTDTCALCGSARATMQHMLWGCHQSPLADEDDPLPPRVKRVATSRAYEHQKMAAELALAAIERHARGQRGIARMLESADERTELDGRALVCAAGRACSRSAPRVAQASEQGPAAVAYPAVQTRRSAAVPVGGGLLGAEDGGLRQICLLPAFRSLPVRPPTILLLTVALLPPPLFAVRPPTALIHWLPLSRVVQPCSRASSALP</sequence>
<dbReference type="EMBL" id="JABSTR010000004">
    <property type="protein sequence ID" value="KAH9368888.1"/>
    <property type="molecule type" value="Genomic_DNA"/>
</dbReference>
<name>A0A9J6G311_HAELO</name>
<dbReference type="AlphaFoldDB" id="A0A9J6G311"/>
<proteinExistence type="predicted"/>
<reference evidence="1 2" key="1">
    <citation type="journal article" date="2020" name="Cell">
        <title>Large-Scale Comparative Analyses of Tick Genomes Elucidate Their Genetic Diversity and Vector Capacities.</title>
        <authorList>
            <consortium name="Tick Genome and Microbiome Consortium (TIGMIC)"/>
            <person name="Jia N."/>
            <person name="Wang J."/>
            <person name="Shi W."/>
            <person name="Du L."/>
            <person name="Sun Y."/>
            <person name="Zhan W."/>
            <person name="Jiang J.F."/>
            <person name="Wang Q."/>
            <person name="Zhang B."/>
            <person name="Ji P."/>
            <person name="Bell-Sakyi L."/>
            <person name="Cui X.M."/>
            <person name="Yuan T.T."/>
            <person name="Jiang B.G."/>
            <person name="Yang W.F."/>
            <person name="Lam T.T."/>
            <person name="Chang Q.C."/>
            <person name="Ding S.J."/>
            <person name="Wang X.J."/>
            <person name="Zhu J.G."/>
            <person name="Ruan X.D."/>
            <person name="Zhao L."/>
            <person name="Wei J.T."/>
            <person name="Ye R.Z."/>
            <person name="Que T.C."/>
            <person name="Du C.H."/>
            <person name="Zhou Y.H."/>
            <person name="Cheng J.X."/>
            <person name="Dai P.F."/>
            <person name="Guo W.B."/>
            <person name="Han X.H."/>
            <person name="Huang E.J."/>
            <person name="Li L.F."/>
            <person name="Wei W."/>
            <person name="Gao Y.C."/>
            <person name="Liu J.Z."/>
            <person name="Shao H.Z."/>
            <person name="Wang X."/>
            <person name="Wang C.C."/>
            <person name="Yang T.C."/>
            <person name="Huo Q.B."/>
            <person name="Li W."/>
            <person name="Chen H.Y."/>
            <person name="Chen S.E."/>
            <person name="Zhou L.G."/>
            <person name="Ni X.B."/>
            <person name="Tian J.H."/>
            <person name="Sheng Y."/>
            <person name="Liu T."/>
            <person name="Pan Y.S."/>
            <person name="Xia L.Y."/>
            <person name="Li J."/>
            <person name="Zhao F."/>
            <person name="Cao W.C."/>
        </authorList>
    </citation>
    <scope>NUCLEOTIDE SEQUENCE [LARGE SCALE GENOMIC DNA]</scope>
    <source>
        <strain evidence="1">HaeL-2018</strain>
    </source>
</reference>
<keyword evidence="2" id="KW-1185">Reference proteome</keyword>